<feature type="compositionally biased region" description="Basic residues" evidence="1">
    <location>
        <begin position="294"/>
        <end position="306"/>
    </location>
</feature>
<evidence type="ECO:0000313" key="3">
    <source>
        <dbReference type="EMBL" id="KLT41278.1"/>
    </source>
</evidence>
<protein>
    <recommendedName>
        <fullName evidence="2">Lnb N-terminal periplasmic domain-containing protein</fullName>
    </recommendedName>
</protein>
<organism evidence="3 4">
    <name type="scientific">Cutaneotrichosporon oleaginosum</name>
    <dbReference type="NCBI Taxonomy" id="879819"/>
    <lineage>
        <taxon>Eukaryota</taxon>
        <taxon>Fungi</taxon>
        <taxon>Dikarya</taxon>
        <taxon>Basidiomycota</taxon>
        <taxon>Agaricomycotina</taxon>
        <taxon>Tremellomycetes</taxon>
        <taxon>Trichosporonales</taxon>
        <taxon>Trichosporonaceae</taxon>
        <taxon>Cutaneotrichosporon</taxon>
    </lineage>
</organism>
<evidence type="ECO:0000256" key="1">
    <source>
        <dbReference type="SAM" id="MobiDB-lite"/>
    </source>
</evidence>
<evidence type="ECO:0000313" key="4">
    <source>
        <dbReference type="Proteomes" id="UP000053611"/>
    </source>
</evidence>
<dbReference type="AlphaFoldDB" id="A0A0J0XJL7"/>
<dbReference type="InterPro" id="IPR025178">
    <property type="entry name" value="Lnb_N"/>
</dbReference>
<dbReference type="Proteomes" id="UP000053611">
    <property type="component" value="Unassembled WGS sequence"/>
</dbReference>
<gene>
    <name evidence="3" type="ORF">CC85DRAFT_286598</name>
</gene>
<dbReference type="EMBL" id="KQ087220">
    <property type="protein sequence ID" value="KLT41278.1"/>
    <property type="molecule type" value="Genomic_DNA"/>
</dbReference>
<sequence length="314" mass="34283">MTDESPEQRERKRDIAARWIQTGLTEGEKRLKAAAGLGASPNVVPVSTPVLDAHPRPVFVGWHPVGGFAGKWFAEQTGLGKLITESINSYPDPTQHWGVLVGEYVHQLWMDENFDVIYTNARVNPDEWQLFPVGDTRFNDDAIRRTGEAVIAQIREKQAAYNLITNNCQTYALRLLDAISEGASHFPTTLHVYQTLIGPGKVADLFRPLAEGEGAGDIVSTANAAMQQHTHQVDTHGPAFDPSNPKPLEGHPPGMPQGMAEAQVAHEMRGEPAEVEEDATGEEADGDGGEPKKKGLLARIFRKNKKQAAGESQT</sequence>
<dbReference type="RefSeq" id="XP_018277769.1">
    <property type="nucleotide sequence ID" value="XM_018423574.1"/>
</dbReference>
<reference evidence="3 4" key="1">
    <citation type="submission" date="2015-03" db="EMBL/GenBank/DDBJ databases">
        <title>Genomics and transcriptomics of the oil-accumulating basidiomycete yeast T. oleaginosus allow insights into substrate utilization and the diverse evolutionary trajectories of mating systems in fungi.</title>
        <authorList>
            <consortium name="DOE Joint Genome Institute"/>
            <person name="Kourist R."/>
            <person name="Kracht O."/>
            <person name="Bracharz F."/>
            <person name="Lipzen A."/>
            <person name="Nolan M."/>
            <person name="Ohm R."/>
            <person name="Grigoriev I."/>
            <person name="Sun S."/>
            <person name="Heitman J."/>
            <person name="Bruck T."/>
            <person name="Nowrousian M."/>
        </authorList>
    </citation>
    <scope>NUCLEOTIDE SEQUENCE [LARGE SCALE GENOMIC DNA]</scope>
    <source>
        <strain evidence="3 4">IBC0246</strain>
    </source>
</reference>
<dbReference type="OrthoDB" id="2592984at2759"/>
<evidence type="ECO:0000259" key="2">
    <source>
        <dbReference type="Pfam" id="PF13387"/>
    </source>
</evidence>
<feature type="region of interest" description="Disordered" evidence="1">
    <location>
        <begin position="227"/>
        <end position="314"/>
    </location>
</feature>
<name>A0A0J0XJL7_9TREE</name>
<proteinExistence type="predicted"/>
<accession>A0A0J0XJL7</accession>
<dbReference type="STRING" id="879819.A0A0J0XJL7"/>
<feature type="domain" description="Lnb N-terminal periplasmic" evidence="2">
    <location>
        <begin position="97"/>
        <end position="189"/>
    </location>
</feature>
<feature type="compositionally biased region" description="Acidic residues" evidence="1">
    <location>
        <begin position="273"/>
        <end position="288"/>
    </location>
</feature>
<dbReference type="GeneID" id="28984177"/>
<dbReference type="Pfam" id="PF13387">
    <property type="entry name" value="Lnb_N"/>
    <property type="match status" value="1"/>
</dbReference>
<keyword evidence="4" id="KW-1185">Reference proteome</keyword>